<dbReference type="RefSeq" id="WP_145340101.1">
    <property type="nucleotide sequence ID" value="NZ_SMLY01000068.1"/>
</dbReference>
<dbReference type="Proteomes" id="UP000320593">
    <property type="component" value="Unassembled WGS sequence"/>
</dbReference>
<dbReference type="SUPFAM" id="SSF56235">
    <property type="entry name" value="N-terminal nucleophile aminohydrolases (Ntn hydrolases)"/>
    <property type="match status" value="1"/>
</dbReference>
<dbReference type="GO" id="GO:0016740">
    <property type="term" value="F:transferase activity"/>
    <property type="evidence" value="ECO:0007669"/>
    <property type="project" value="UniProtKB-KW"/>
</dbReference>
<dbReference type="InterPro" id="IPR026869">
    <property type="entry name" value="EgtC-like"/>
</dbReference>
<evidence type="ECO:0000313" key="3">
    <source>
        <dbReference type="EMBL" id="TWI92560.1"/>
    </source>
</evidence>
<sequence length="282" mass="30951">MCRWAAWSGAPKYLEELICDPQHSLIEQSRHALSCKTSVNADGFGAAWYGERLTPCVYKDVRPAWSDPNLLQLAHHVKASVFLAHVRASTGTATVRDNCHPFTVGRWSFMHNGQIGGYDHFRRRIDNLIPDALYAHRTGATDSEALFLIACGYGLSEEPVPAMARAVRELEDMARTQGGAPFMRFASCWSDGETLYAARYASDHLAPTLYYRCYGDGISIVSEPLDEAPGEWLEVESGSFIAVRNGTVSVGRFFPDKVASSKGNTPKGCFDVGRGFVESGTG</sequence>
<evidence type="ECO:0000259" key="2">
    <source>
        <dbReference type="PROSITE" id="PS51278"/>
    </source>
</evidence>
<dbReference type="InterPro" id="IPR017932">
    <property type="entry name" value="GATase_2_dom"/>
</dbReference>
<organism evidence="3 4">
    <name type="scientific">Roseibium hamelinense</name>
    <dbReference type="NCBI Taxonomy" id="150831"/>
    <lineage>
        <taxon>Bacteria</taxon>
        <taxon>Pseudomonadati</taxon>
        <taxon>Pseudomonadota</taxon>
        <taxon>Alphaproteobacteria</taxon>
        <taxon>Hyphomicrobiales</taxon>
        <taxon>Stappiaceae</taxon>
        <taxon>Roseibium</taxon>
    </lineage>
</organism>
<dbReference type="AlphaFoldDB" id="A0A562TIU3"/>
<reference evidence="3 4" key="1">
    <citation type="submission" date="2019-07" db="EMBL/GenBank/DDBJ databases">
        <title>Genomic Encyclopedia of Archaeal and Bacterial Type Strains, Phase II (KMG-II): from individual species to whole genera.</title>
        <authorList>
            <person name="Goeker M."/>
        </authorList>
    </citation>
    <scope>NUCLEOTIDE SEQUENCE [LARGE SCALE GENOMIC DNA]</scope>
    <source>
        <strain evidence="3 4">ATCC BAA-252</strain>
    </source>
</reference>
<accession>A0A562TIU3</accession>
<protein>
    <submittedName>
        <fullName evidence="3">Glutamine amidotransferase</fullName>
    </submittedName>
</protein>
<dbReference type="CDD" id="cd01908">
    <property type="entry name" value="YafJ"/>
    <property type="match status" value="1"/>
</dbReference>
<keyword evidence="3" id="KW-0808">Transferase</keyword>
<dbReference type="PANTHER" id="PTHR43187:SF1">
    <property type="entry name" value="GLUTAMINE AMIDOTRANSFERASE DUG3-RELATED"/>
    <property type="match status" value="1"/>
</dbReference>
<dbReference type="PANTHER" id="PTHR43187">
    <property type="entry name" value="GLUTAMINE AMIDOTRANSFERASE DUG3-RELATED"/>
    <property type="match status" value="1"/>
</dbReference>
<keyword evidence="1 3" id="KW-0315">Glutamine amidotransferase</keyword>
<dbReference type="InterPro" id="IPR029055">
    <property type="entry name" value="Ntn_hydrolases_N"/>
</dbReference>
<dbReference type="Gene3D" id="3.60.20.10">
    <property type="entry name" value="Glutamine Phosphoribosylpyrophosphate, subunit 1, domain 1"/>
    <property type="match status" value="1"/>
</dbReference>
<dbReference type="OrthoDB" id="9804310at2"/>
<evidence type="ECO:0000313" key="4">
    <source>
        <dbReference type="Proteomes" id="UP000320593"/>
    </source>
</evidence>
<dbReference type="Pfam" id="PF13230">
    <property type="entry name" value="GATase_4"/>
    <property type="match status" value="1"/>
</dbReference>
<feature type="domain" description="Glutamine amidotransferase type-2" evidence="2">
    <location>
        <begin position="2"/>
        <end position="246"/>
    </location>
</feature>
<dbReference type="InterPro" id="IPR052373">
    <property type="entry name" value="Gamma-glu_amide_hydrolase"/>
</dbReference>
<dbReference type="PROSITE" id="PS51278">
    <property type="entry name" value="GATASE_TYPE_2"/>
    <property type="match status" value="1"/>
</dbReference>
<name>A0A562TIU3_9HYPH</name>
<keyword evidence="4" id="KW-1185">Reference proteome</keyword>
<comment type="caution">
    <text evidence="3">The sequence shown here is derived from an EMBL/GenBank/DDBJ whole genome shotgun (WGS) entry which is preliminary data.</text>
</comment>
<dbReference type="EMBL" id="VLLF01000001">
    <property type="protein sequence ID" value="TWI92560.1"/>
    <property type="molecule type" value="Genomic_DNA"/>
</dbReference>
<proteinExistence type="predicted"/>
<evidence type="ECO:0000256" key="1">
    <source>
        <dbReference type="ARBA" id="ARBA00022962"/>
    </source>
</evidence>
<gene>
    <name evidence="3" type="ORF">JM93_00102</name>
</gene>